<evidence type="ECO:0000256" key="1">
    <source>
        <dbReference type="ARBA" id="ARBA00009407"/>
    </source>
</evidence>
<comment type="caution">
    <text evidence="5">The sequence shown here is derived from an EMBL/GenBank/DDBJ whole genome shotgun (WGS) entry which is preliminary data.</text>
</comment>
<keyword evidence="6" id="KW-1185">Reference proteome</keyword>
<dbReference type="GO" id="GO:0005546">
    <property type="term" value="F:phosphatidylinositol-4,5-bisphosphate binding"/>
    <property type="evidence" value="ECO:0007669"/>
    <property type="project" value="TreeGrafter"/>
</dbReference>
<feature type="compositionally biased region" description="Polar residues" evidence="2">
    <location>
        <begin position="212"/>
        <end position="221"/>
    </location>
</feature>
<protein>
    <recommendedName>
        <fullName evidence="7">Sin1 middle CRIM domain-containing protein</fullName>
    </recommendedName>
</protein>
<dbReference type="Proteomes" id="UP000192596">
    <property type="component" value="Unassembled WGS sequence"/>
</dbReference>
<feature type="region of interest" description="Disordered" evidence="2">
    <location>
        <begin position="82"/>
        <end position="372"/>
    </location>
</feature>
<dbReference type="Pfam" id="PF16978">
    <property type="entry name" value="CRIM"/>
    <property type="match status" value="1"/>
</dbReference>
<reference evidence="6" key="1">
    <citation type="submission" date="2017-03" db="EMBL/GenBank/DDBJ databases">
        <title>Genomes of endolithic fungi from Antarctica.</title>
        <authorList>
            <person name="Coleine C."/>
            <person name="Masonjones S."/>
            <person name="Stajich J.E."/>
        </authorList>
    </citation>
    <scope>NUCLEOTIDE SEQUENCE [LARGE SCALE GENOMIC DNA]</scope>
    <source>
        <strain evidence="6">CCFEE 5527</strain>
    </source>
</reference>
<feature type="region of interest" description="Disordered" evidence="2">
    <location>
        <begin position="493"/>
        <end position="531"/>
    </location>
</feature>
<dbReference type="InterPro" id="IPR011993">
    <property type="entry name" value="PH-like_dom_sf"/>
</dbReference>
<feature type="domain" description="CRIM" evidence="3">
    <location>
        <begin position="344"/>
        <end position="499"/>
    </location>
</feature>
<evidence type="ECO:0008006" key="7">
    <source>
        <dbReference type="Google" id="ProtNLM"/>
    </source>
</evidence>
<dbReference type="EMBL" id="NAJO01000007">
    <property type="protein sequence ID" value="OQO10921.1"/>
    <property type="molecule type" value="Genomic_DNA"/>
</dbReference>
<dbReference type="PANTHER" id="PTHR13335:SF1">
    <property type="entry name" value="TARGET OF RAPAMYCIN COMPLEX 2 SUBUNIT MAPKAP1"/>
    <property type="match status" value="1"/>
</dbReference>
<dbReference type="GO" id="GO:0005886">
    <property type="term" value="C:plasma membrane"/>
    <property type="evidence" value="ECO:0007669"/>
    <property type="project" value="TreeGrafter"/>
</dbReference>
<dbReference type="OrthoDB" id="241990at2759"/>
<evidence type="ECO:0000313" key="5">
    <source>
        <dbReference type="EMBL" id="OQO10921.1"/>
    </source>
</evidence>
<feature type="compositionally biased region" description="Acidic residues" evidence="2">
    <location>
        <begin position="250"/>
        <end position="282"/>
    </location>
</feature>
<evidence type="ECO:0000256" key="2">
    <source>
        <dbReference type="SAM" id="MobiDB-lite"/>
    </source>
</evidence>
<evidence type="ECO:0000313" key="6">
    <source>
        <dbReference type="Proteomes" id="UP000192596"/>
    </source>
</evidence>
<gene>
    <name evidence="5" type="ORF">B0A48_05176</name>
</gene>
<feature type="region of interest" description="Disordered" evidence="2">
    <location>
        <begin position="670"/>
        <end position="692"/>
    </location>
</feature>
<dbReference type="InParanoid" id="A0A1V8TI52"/>
<dbReference type="InterPro" id="IPR031567">
    <property type="entry name" value="CRIM_dom"/>
</dbReference>
<dbReference type="Gene3D" id="2.30.29.30">
    <property type="entry name" value="Pleckstrin-homology domain (PH domain)/Phosphotyrosine-binding domain (PTB)"/>
    <property type="match status" value="1"/>
</dbReference>
<dbReference type="GO" id="GO:0031932">
    <property type="term" value="C:TORC2 complex"/>
    <property type="evidence" value="ECO:0007669"/>
    <property type="project" value="InterPro"/>
</dbReference>
<feature type="compositionally biased region" description="Polar residues" evidence="2">
    <location>
        <begin position="188"/>
        <end position="198"/>
    </location>
</feature>
<dbReference type="GO" id="GO:0005737">
    <property type="term" value="C:cytoplasm"/>
    <property type="evidence" value="ECO:0007669"/>
    <property type="project" value="TreeGrafter"/>
</dbReference>
<dbReference type="AlphaFoldDB" id="A0A1V8TI52"/>
<name>A0A1V8TI52_9PEZI</name>
<feature type="domain" description="SIN1-type PH" evidence="4">
    <location>
        <begin position="732"/>
        <end position="832"/>
    </location>
</feature>
<organism evidence="5 6">
    <name type="scientific">Cryoendolithus antarcticus</name>
    <dbReference type="NCBI Taxonomy" id="1507870"/>
    <lineage>
        <taxon>Eukaryota</taxon>
        <taxon>Fungi</taxon>
        <taxon>Dikarya</taxon>
        <taxon>Ascomycota</taxon>
        <taxon>Pezizomycotina</taxon>
        <taxon>Dothideomycetes</taxon>
        <taxon>Dothideomycetidae</taxon>
        <taxon>Cladosporiales</taxon>
        <taxon>Cladosporiaceae</taxon>
        <taxon>Cryoendolithus</taxon>
    </lineage>
</organism>
<dbReference type="GO" id="GO:0038203">
    <property type="term" value="P:TORC2 signaling"/>
    <property type="evidence" value="ECO:0007669"/>
    <property type="project" value="TreeGrafter"/>
</dbReference>
<dbReference type="PANTHER" id="PTHR13335">
    <property type="entry name" value="TARGET OF RAPAMYCIN COMPLEX 2 SUBUNIT MAPKAP1"/>
    <property type="match status" value="1"/>
</dbReference>
<accession>A0A1V8TI52</accession>
<sequence length="843" mass="92073">MSLLLNQDFTIYNLRLAYLNTNPDGVAERLITLPTSVLHEPAFRAAGWLPDTAAIKRCYSPPIPTTGAADYFSRPTRHAALVDSPEETHGGLVTGHRGSEDTINAGVLGEKERRRRRQKEREGEEDDSSDLSDDSEDEDTAAQSVRFAKMPVRRREGSSPSIKDRKAERPRSDRLEVDGPEVKVISPSFRQRSDSLGNASKPISGRPRRDTTTSSEMSSDNDMLDVSTALRRKLPSRAGSRPVDRTTPITEEDPDDPELDDEDEEVAEASDLSDEFEGDDIAEPSPNLLGGHVATTSSPPQYELNVPPAITPTHTSPRKNSKDSLPKLPRLPSNRPMSTVPPRSLLTMGLRGDSGTTADDKPFQKHAQLSGKGEASPLWIKIYYPFSDKPSKPLEVPIRRTLPSDDGPPTVSDLIGLALYRYEEEAGKPALKPIDRKIVRWELRMVDDGEVEMDFPALDRAKLVTDFTSNNNRPPQRRARDKPWDEFGLVRADGDDENEAEPTAPAPALPVRGAPTPIPTPTLPSESMPPPAAPSLIPNRNPITGPSFTLAKATIRKDSALLDAPQAPTVTSTPRTGAPKTVTVHFTDTQSFQSTTLPLQTTADTYIAELFDTACARLRLDKALYVLKVRGTQTVAPSDRTVEALGSALHLDLVRRRFGAVGDFGLGLSGSPGSSSPNAPLELVPNTPPTAKEAKRRKGFGVLQPQPQHPAPLHPSASLANLTLGPTSGIGHRYNVLRKLPLSFSGSHPRTLVITPEFLQILPGAATSSEPSEQPGKVTNIHMSSVVGVKCSRKHPKVVRVLVYRERETKRYDFEAEGKEEAERIVEDVRRGVGMGEVGREEE</sequence>
<feature type="compositionally biased region" description="Acidic residues" evidence="2">
    <location>
        <begin position="123"/>
        <end position="140"/>
    </location>
</feature>
<evidence type="ECO:0000259" key="4">
    <source>
        <dbReference type="Pfam" id="PF16979"/>
    </source>
</evidence>
<dbReference type="STRING" id="1507870.A0A1V8TI52"/>
<evidence type="ECO:0000259" key="3">
    <source>
        <dbReference type="Pfam" id="PF16978"/>
    </source>
</evidence>
<dbReference type="Pfam" id="PF16979">
    <property type="entry name" value="SIN1_PH"/>
    <property type="match status" value="1"/>
</dbReference>
<feature type="compositionally biased region" description="Basic and acidic residues" evidence="2">
    <location>
        <begin position="153"/>
        <end position="181"/>
    </location>
</feature>
<comment type="similarity">
    <text evidence="1">Belongs to the SIN1 family.</text>
</comment>
<dbReference type="InterPro" id="IPR031313">
    <property type="entry name" value="Sin1_PH_dom"/>
</dbReference>
<feature type="compositionally biased region" description="Pro residues" evidence="2">
    <location>
        <begin position="516"/>
        <end position="531"/>
    </location>
</feature>
<proteinExistence type="inferred from homology"/>
<dbReference type="InterPro" id="IPR008828">
    <property type="entry name" value="Sin1/Avo1"/>
</dbReference>